<feature type="region of interest" description="Disordered" evidence="1">
    <location>
        <begin position="1"/>
        <end position="72"/>
    </location>
</feature>
<dbReference type="EMBL" id="JAEMWZ010000545">
    <property type="protein sequence ID" value="KAG7112772.1"/>
    <property type="molecule type" value="Genomic_DNA"/>
</dbReference>
<proteinExistence type="predicted"/>
<feature type="compositionally biased region" description="Polar residues" evidence="1">
    <location>
        <begin position="1"/>
        <end position="19"/>
    </location>
</feature>
<dbReference type="AlphaFoldDB" id="A0A8I3AHI1"/>
<feature type="compositionally biased region" description="Basic and acidic residues" evidence="1">
    <location>
        <begin position="20"/>
        <end position="39"/>
    </location>
</feature>
<evidence type="ECO:0000313" key="2">
    <source>
        <dbReference type="EMBL" id="KAG7112772.1"/>
    </source>
</evidence>
<comment type="caution">
    <text evidence="2">The sequence shown here is derived from an EMBL/GenBank/DDBJ whole genome shotgun (WGS) entry which is preliminary data.</text>
</comment>
<gene>
    <name evidence="2" type="ORF">HYQ45_017119</name>
</gene>
<evidence type="ECO:0000313" key="3">
    <source>
        <dbReference type="Proteomes" id="UP000689129"/>
    </source>
</evidence>
<evidence type="ECO:0000256" key="1">
    <source>
        <dbReference type="SAM" id="MobiDB-lite"/>
    </source>
</evidence>
<reference evidence="2" key="1">
    <citation type="journal article" date="2021" name="Mol. Plant Pathol.">
        <title>A 20-kb lineage-specific genomic region tames virulence in pathogenic amphidiploid Verticillium longisporum.</title>
        <authorList>
            <person name="Harting R."/>
            <person name="Starke J."/>
            <person name="Kusch H."/>
            <person name="Poggeler S."/>
            <person name="Maurus I."/>
            <person name="Schluter R."/>
            <person name="Landesfeind M."/>
            <person name="Bulla I."/>
            <person name="Nowrousian M."/>
            <person name="de Jonge R."/>
            <person name="Stahlhut G."/>
            <person name="Hoff K.J."/>
            <person name="Asshauer K.P."/>
            <person name="Thurmer A."/>
            <person name="Stanke M."/>
            <person name="Daniel R."/>
            <person name="Morgenstern B."/>
            <person name="Thomma B.P.H.J."/>
            <person name="Kronstad J.W."/>
            <person name="Braus-Stromeyer S.A."/>
            <person name="Braus G.H."/>
        </authorList>
    </citation>
    <scope>NUCLEOTIDE SEQUENCE</scope>
    <source>
        <strain evidence="2">Vl32</strain>
    </source>
</reference>
<organism evidence="2 3">
    <name type="scientific">Verticillium longisporum</name>
    <name type="common">Verticillium dahliae var. longisporum</name>
    <dbReference type="NCBI Taxonomy" id="100787"/>
    <lineage>
        <taxon>Eukaryota</taxon>
        <taxon>Fungi</taxon>
        <taxon>Dikarya</taxon>
        <taxon>Ascomycota</taxon>
        <taxon>Pezizomycotina</taxon>
        <taxon>Sordariomycetes</taxon>
        <taxon>Hypocreomycetidae</taxon>
        <taxon>Glomerellales</taxon>
        <taxon>Plectosphaerellaceae</taxon>
        <taxon>Verticillium</taxon>
    </lineage>
</organism>
<name>A0A8I3AHI1_VERLO</name>
<dbReference type="Proteomes" id="UP000689129">
    <property type="component" value="Unassembled WGS sequence"/>
</dbReference>
<accession>A0A8I3AHI1</accession>
<protein>
    <submittedName>
        <fullName evidence="2">Uncharacterized protein</fullName>
    </submittedName>
</protein>
<sequence length="106" mass="11260">MPGKTPNSNGNKPTQNGYRSTKDVDMKDAKSKNKKGAKDGDEEMTVVVPPSKGTKQPSTLPPPDADGDVAMGDEENADDAAAVKVDPVVQAVAGMWRRCSLRARCM</sequence>